<dbReference type="PANTHER" id="PTHR33096">
    <property type="entry name" value="CXC2 DOMAIN-CONTAINING PROTEIN"/>
    <property type="match status" value="1"/>
</dbReference>
<gene>
    <name evidence="2" type="ORF">MEDL_28457</name>
</gene>
<comment type="caution">
    <text evidence="2">The sequence shown here is derived from an EMBL/GenBank/DDBJ whole genome shotgun (WGS) entry which is preliminary data.</text>
</comment>
<dbReference type="OrthoDB" id="10063408at2759"/>
<protein>
    <submittedName>
        <fullName evidence="2">Uncharacterized protein</fullName>
    </submittedName>
</protein>
<evidence type="ECO:0000313" key="3">
    <source>
        <dbReference type="Proteomes" id="UP000683360"/>
    </source>
</evidence>
<dbReference type="AlphaFoldDB" id="A0A8S3S6A0"/>
<proteinExistence type="predicted"/>
<dbReference type="Proteomes" id="UP000683360">
    <property type="component" value="Unassembled WGS sequence"/>
</dbReference>
<sequence length="229" mass="26517">MDANFGLVHKRSSGEGHGRQSSRHKDLFFRNHDNMKSFIDDYSVQKGTNYECSNFQAGDNIRSKIKNGKLDVTGVFGSVCKHDIPFHFMDLSHGERLSYPVYILKCLLETRTDNLVVMYDIACMLHKHLKLLKTADTVSSRKDLEKNIERLSKICNNLKRRTNYKINLQEEPGITLLCSIKKKKKHFVLKKLKDLATDRQYLSSCMKKYAEFTYHQGYLISVLARNSQS</sequence>
<feature type="compositionally biased region" description="Basic and acidic residues" evidence="1">
    <location>
        <begin position="12"/>
        <end position="23"/>
    </location>
</feature>
<evidence type="ECO:0000256" key="1">
    <source>
        <dbReference type="SAM" id="MobiDB-lite"/>
    </source>
</evidence>
<dbReference type="InterPro" id="IPR040521">
    <property type="entry name" value="KDZ"/>
</dbReference>
<evidence type="ECO:0000313" key="2">
    <source>
        <dbReference type="EMBL" id="CAG2214631.1"/>
    </source>
</evidence>
<organism evidence="2 3">
    <name type="scientific">Mytilus edulis</name>
    <name type="common">Blue mussel</name>
    <dbReference type="NCBI Taxonomy" id="6550"/>
    <lineage>
        <taxon>Eukaryota</taxon>
        <taxon>Metazoa</taxon>
        <taxon>Spiralia</taxon>
        <taxon>Lophotrochozoa</taxon>
        <taxon>Mollusca</taxon>
        <taxon>Bivalvia</taxon>
        <taxon>Autobranchia</taxon>
        <taxon>Pteriomorphia</taxon>
        <taxon>Mytilida</taxon>
        <taxon>Mytiloidea</taxon>
        <taxon>Mytilidae</taxon>
        <taxon>Mytilinae</taxon>
        <taxon>Mytilus</taxon>
    </lineage>
</organism>
<dbReference type="PANTHER" id="PTHR33096:SF1">
    <property type="entry name" value="CXC1-LIKE CYSTEINE CLUSTER ASSOCIATED WITH KDZ TRANSPOSASES DOMAIN-CONTAINING PROTEIN"/>
    <property type="match status" value="1"/>
</dbReference>
<reference evidence="2" key="1">
    <citation type="submission" date="2021-03" db="EMBL/GenBank/DDBJ databases">
        <authorList>
            <person name="Bekaert M."/>
        </authorList>
    </citation>
    <scope>NUCLEOTIDE SEQUENCE</scope>
</reference>
<keyword evidence="3" id="KW-1185">Reference proteome</keyword>
<feature type="region of interest" description="Disordered" evidence="1">
    <location>
        <begin position="1"/>
        <end position="23"/>
    </location>
</feature>
<accession>A0A8S3S6A0</accession>
<dbReference type="EMBL" id="CAJPWZ010001417">
    <property type="protein sequence ID" value="CAG2214631.1"/>
    <property type="molecule type" value="Genomic_DNA"/>
</dbReference>
<dbReference type="Pfam" id="PF18758">
    <property type="entry name" value="KDZ"/>
    <property type="match status" value="1"/>
</dbReference>
<name>A0A8S3S6A0_MYTED</name>